<reference evidence="1 2" key="1">
    <citation type="submission" date="2024-09" db="EMBL/GenBank/DDBJ databases">
        <authorList>
            <person name="Ruan L."/>
        </authorList>
    </citation>
    <scope>NUCLEOTIDE SEQUENCE [LARGE SCALE GENOMIC DNA]</scope>
    <source>
        <strain evidence="1 2">D33</strain>
    </source>
</reference>
<dbReference type="Gene3D" id="3.30.470.20">
    <property type="entry name" value="ATP-grasp fold, B domain"/>
    <property type="match status" value="1"/>
</dbReference>
<dbReference type="Proteomes" id="UP001580407">
    <property type="component" value="Unassembled WGS sequence"/>
</dbReference>
<organism evidence="1 2">
    <name type="scientific">Paenibacillus terreus</name>
    <dbReference type="NCBI Taxonomy" id="1387834"/>
    <lineage>
        <taxon>Bacteria</taxon>
        <taxon>Bacillati</taxon>
        <taxon>Bacillota</taxon>
        <taxon>Bacilli</taxon>
        <taxon>Bacillales</taxon>
        <taxon>Paenibacillaceae</taxon>
        <taxon>Paenibacillus</taxon>
    </lineage>
</organism>
<protein>
    <submittedName>
        <fullName evidence="1">YheC/YheD family protein</fullName>
    </submittedName>
</protein>
<gene>
    <name evidence="1" type="ORF">ACE3NQ_06490</name>
</gene>
<dbReference type="EMBL" id="JBHILM010000005">
    <property type="protein sequence ID" value="MFB5680555.1"/>
    <property type="molecule type" value="Genomic_DNA"/>
</dbReference>
<accession>A0ABV5B4E6</accession>
<evidence type="ECO:0000313" key="2">
    <source>
        <dbReference type="Proteomes" id="UP001580407"/>
    </source>
</evidence>
<dbReference type="SUPFAM" id="SSF56059">
    <property type="entry name" value="Glutathione synthetase ATP-binding domain-like"/>
    <property type="match status" value="1"/>
</dbReference>
<name>A0ABV5B4E6_9BACL</name>
<proteinExistence type="predicted"/>
<evidence type="ECO:0000313" key="1">
    <source>
        <dbReference type="EMBL" id="MFB5680555.1"/>
    </source>
</evidence>
<sequence>MPLEYAGILLSSAAYGKIPTGRTGHEWLMNYEEAGGRYGVIPCYLRLKDINPSANECIAYLLYNGRFTRAVIPLPSVIHNRAIHSGRASRQKLAALWKKGVRIYNLQTRFSKWDIHTILSQHPELSRHVPATLPLRRSALQQMMGQYEDLIIKPCFGSVGKGIMRLQKNGGFWKLQYKQNRQSGTRKQNWVTRYLGMHEAIHRVGKITRREPCIIQQTIPLAAQEGRPFDIRMTVQRSYGGGWHLTGMFAKIAPPYTFVSNVAQGGSVASVAETLSSALPGLDTRSLISKLRSFALELAEALAEKLPHLADVGLDVGITAKGEFFFIECNGRDLRYGFEQAGMLREWKMSYTHPMGYARWLLDQGVQLPHNLPY</sequence>
<comment type="caution">
    <text evidence="1">The sequence shown here is derived from an EMBL/GenBank/DDBJ whole genome shotgun (WGS) entry which is preliminary data.</text>
</comment>
<dbReference type="Pfam" id="PF14398">
    <property type="entry name" value="ATPgrasp_YheCD"/>
    <property type="match status" value="1"/>
</dbReference>
<dbReference type="RefSeq" id="WP_375524354.1">
    <property type="nucleotide sequence ID" value="NZ_JBHILM010000005.1"/>
</dbReference>
<dbReference type="InterPro" id="IPR026838">
    <property type="entry name" value="YheC/D"/>
</dbReference>
<keyword evidence="2" id="KW-1185">Reference proteome</keyword>